<dbReference type="PROSITE" id="PS51257">
    <property type="entry name" value="PROKAR_LIPOPROTEIN"/>
    <property type="match status" value="1"/>
</dbReference>
<evidence type="ECO:0000313" key="3">
    <source>
        <dbReference type="Proteomes" id="UP000661918"/>
    </source>
</evidence>
<dbReference type="Proteomes" id="UP000661918">
    <property type="component" value="Unassembled WGS sequence"/>
</dbReference>
<name>A0ABQ2GJL3_9DEIO</name>
<feature type="chain" id="PRO_5047051670" description="Glycoside hydrolase family 42 N-terminal domain-containing protein" evidence="1">
    <location>
        <begin position="22"/>
        <end position="421"/>
    </location>
</feature>
<reference evidence="3" key="1">
    <citation type="journal article" date="2019" name="Int. J. Syst. Evol. Microbiol.">
        <title>The Global Catalogue of Microorganisms (GCM) 10K type strain sequencing project: providing services to taxonomists for standard genome sequencing and annotation.</title>
        <authorList>
            <consortium name="The Broad Institute Genomics Platform"/>
            <consortium name="The Broad Institute Genome Sequencing Center for Infectious Disease"/>
            <person name="Wu L."/>
            <person name="Ma J."/>
        </authorList>
    </citation>
    <scope>NUCLEOTIDE SEQUENCE [LARGE SCALE GENOMIC DNA]</scope>
    <source>
        <strain evidence="3">JCM 15443</strain>
    </source>
</reference>
<accession>A0ABQ2GJL3</accession>
<dbReference type="EMBL" id="BMOM01000002">
    <property type="protein sequence ID" value="GGL98475.1"/>
    <property type="molecule type" value="Genomic_DNA"/>
</dbReference>
<evidence type="ECO:0000313" key="2">
    <source>
        <dbReference type="EMBL" id="GGL98475.1"/>
    </source>
</evidence>
<dbReference type="Gene3D" id="3.20.20.80">
    <property type="entry name" value="Glycosidases"/>
    <property type="match status" value="1"/>
</dbReference>
<keyword evidence="1" id="KW-0732">Signal</keyword>
<sequence length="421" mass="45208">MKNRVFMACALSLLLASCSQNTTPRLPDTMTAPAAGMPEATDTAMTGEEGLATEGVAQSAADRLAALAAPGTVAGGGTGTTVRPDGTLLVGNQAMFPMGFYHVSWAGNAQKRLRDLNAIANLGFNTVNMTMFDPEMDLGGFTKVLDTAQARGMKVIVEDYNATSIAALKSHPATLGWMIADDCNNRVTPQELEKRHRMTKALDPDHLTYTSMAISFANSHSDYFGRADAVGNQSYPIDGGDPISVVYPVMQKLVSEAAQKGTLPIANLQSFRWENGRYPTAQELNSMTNQALAAGVKGILYYTYLDTTNDMAKYTQLNGELRKLAREVKLLAPVLLNGERQSVAVPGVGGRVKATVWTYQGHRYLQVLNLNDKAAQNITLNLPSGTALKPLFAGRPAGLKLQAGKVSGTLSTLSTHWYELN</sequence>
<comment type="caution">
    <text evidence="2">The sequence shown here is derived from an EMBL/GenBank/DDBJ whole genome shotgun (WGS) entry which is preliminary data.</text>
</comment>
<organism evidence="2 3">
    <name type="scientific">Deinococcus aerophilus</name>
    <dbReference type="NCBI Taxonomy" id="522488"/>
    <lineage>
        <taxon>Bacteria</taxon>
        <taxon>Thermotogati</taxon>
        <taxon>Deinococcota</taxon>
        <taxon>Deinococci</taxon>
        <taxon>Deinococcales</taxon>
        <taxon>Deinococcaceae</taxon>
        <taxon>Deinococcus</taxon>
    </lineage>
</organism>
<protein>
    <recommendedName>
        <fullName evidence="4">Glycoside hydrolase family 42 N-terminal domain-containing protein</fullName>
    </recommendedName>
</protein>
<dbReference type="RefSeq" id="WP_188900763.1">
    <property type="nucleotide sequence ID" value="NZ_BMOM01000002.1"/>
</dbReference>
<dbReference type="InterPro" id="IPR017853">
    <property type="entry name" value="GH"/>
</dbReference>
<proteinExistence type="predicted"/>
<evidence type="ECO:0008006" key="4">
    <source>
        <dbReference type="Google" id="ProtNLM"/>
    </source>
</evidence>
<dbReference type="SUPFAM" id="SSF51445">
    <property type="entry name" value="(Trans)glycosidases"/>
    <property type="match status" value="1"/>
</dbReference>
<evidence type="ECO:0000256" key="1">
    <source>
        <dbReference type="SAM" id="SignalP"/>
    </source>
</evidence>
<keyword evidence="3" id="KW-1185">Reference proteome</keyword>
<gene>
    <name evidence="2" type="ORF">GCM10010841_03660</name>
</gene>
<feature type="signal peptide" evidence="1">
    <location>
        <begin position="1"/>
        <end position="21"/>
    </location>
</feature>